<dbReference type="AlphaFoldDB" id="A0A9W6SGQ1"/>
<sequence length="146" mass="15594">MKWLVVTLLALAGCGGPAPRAASPPAGLSSGYEEFWVAWGRAERAGDPDLVVAADPLLTTLRRVIAERAAAGGAVRGEVARRVVAEEEVTGGGYRVTACVDYDGRRELRDGEPADPADKPEQRVAVVMREHDGGWRGVNLYYEGDC</sequence>
<comment type="caution">
    <text evidence="1">The sequence shown here is derived from an EMBL/GenBank/DDBJ whole genome shotgun (WGS) entry which is preliminary data.</text>
</comment>
<reference evidence="1" key="1">
    <citation type="submission" date="2023-03" db="EMBL/GenBank/DDBJ databases">
        <title>Actinorhabdospora filicis NBRC 111898.</title>
        <authorList>
            <person name="Ichikawa N."/>
            <person name="Sato H."/>
            <person name="Tonouchi N."/>
        </authorList>
    </citation>
    <scope>NUCLEOTIDE SEQUENCE</scope>
    <source>
        <strain evidence="1">NBRC 111898</strain>
    </source>
</reference>
<name>A0A9W6SGQ1_9ACTN</name>
<evidence type="ECO:0000313" key="2">
    <source>
        <dbReference type="Proteomes" id="UP001165079"/>
    </source>
</evidence>
<dbReference type="RefSeq" id="WP_285661982.1">
    <property type="nucleotide sequence ID" value="NZ_BSTX01000001.1"/>
</dbReference>
<organism evidence="1 2">
    <name type="scientific">Actinorhabdospora filicis</name>
    <dbReference type="NCBI Taxonomy" id="1785913"/>
    <lineage>
        <taxon>Bacteria</taxon>
        <taxon>Bacillati</taxon>
        <taxon>Actinomycetota</taxon>
        <taxon>Actinomycetes</taxon>
        <taxon>Micromonosporales</taxon>
        <taxon>Micromonosporaceae</taxon>
        <taxon>Actinorhabdospora</taxon>
    </lineage>
</organism>
<accession>A0A9W6SGQ1</accession>
<dbReference type="EMBL" id="BSTX01000001">
    <property type="protein sequence ID" value="GLZ76829.1"/>
    <property type="molecule type" value="Genomic_DNA"/>
</dbReference>
<evidence type="ECO:0000313" key="1">
    <source>
        <dbReference type="EMBL" id="GLZ76829.1"/>
    </source>
</evidence>
<protein>
    <submittedName>
        <fullName evidence="1">Uncharacterized protein</fullName>
    </submittedName>
</protein>
<dbReference type="Proteomes" id="UP001165079">
    <property type="component" value="Unassembled WGS sequence"/>
</dbReference>
<proteinExistence type="predicted"/>
<keyword evidence="2" id="KW-1185">Reference proteome</keyword>
<gene>
    <name evidence="1" type="ORF">Afil01_16360</name>
</gene>